<name>A0A0E9Q7W2_ANGAN</name>
<reference evidence="1" key="1">
    <citation type="submission" date="2014-11" db="EMBL/GenBank/DDBJ databases">
        <authorList>
            <person name="Amaro Gonzalez C."/>
        </authorList>
    </citation>
    <scope>NUCLEOTIDE SEQUENCE</scope>
</reference>
<organism evidence="1">
    <name type="scientific">Anguilla anguilla</name>
    <name type="common">European freshwater eel</name>
    <name type="synonym">Muraena anguilla</name>
    <dbReference type="NCBI Taxonomy" id="7936"/>
    <lineage>
        <taxon>Eukaryota</taxon>
        <taxon>Metazoa</taxon>
        <taxon>Chordata</taxon>
        <taxon>Craniata</taxon>
        <taxon>Vertebrata</taxon>
        <taxon>Euteleostomi</taxon>
        <taxon>Actinopterygii</taxon>
        <taxon>Neopterygii</taxon>
        <taxon>Teleostei</taxon>
        <taxon>Anguilliformes</taxon>
        <taxon>Anguillidae</taxon>
        <taxon>Anguilla</taxon>
    </lineage>
</organism>
<sequence length="43" mass="4788">MVVACINVRTSIMALTKHNSGVSKAWSGVWGLWLHGDRMKKMS</sequence>
<reference evidence="1" key="2">
    <citation type="journal article" date="2015" name="Fish Shellfish Immunol.">
        <title>Early steps in the European eel (Anguilla anguilla)-Vibrio vulnificus interaction in the gills: Role of the RtxA13 toxin.</title>
        <authorList>
            <person name="Callol A."/>
            <person name="Pajuelo D."/>
            <person name="Ebbesson L."/>
            <person name="Teles M."/>
            <person name="MacKenzie S."/>
            <person name="Amaro C."/>
        </authorList>
    </citation>
    <scope>NUCLEOTIDE SEQUENCE</scope>
</reference>
<accession>A0A0E9Q7W2</accession>
<evidence type="ECO:0000313" key="1">
    <source>
        <dbReference type="EMBL" id="JAH12622.1"/>
    </source>
</evidence>
<protein>
    <submittedName>
        <fullName evidence="1">Uncharacterized protein</fullName>
    </submittedName>
</protein>
<dbReference type="AlphaFoldDB" id="A0A0E9Q7W2"/>
<proteinExistence type="predicted"/>
<dbReference type="EMBL" id="GBXM01095955">
    <property type="protein sequence ID" value="JAH12622.1"/>
    <property type="molecule type" value="Transcribed_RNA"/>
</dbReference>